<proteinExistence type="predicted"/>
<keyword evidence="3 7" id="KW-1133">Transmembrane helix</keyword>
<feature type="transmembrane region" description="Helical" evidence="7">
    <location>
        <begin position="335"/>
        <end position="357"/>
    </location>
</feature>
<feature type="transmembrane region" description="Helical" evidence="7">
    <location>
        <begin position="469"/>
        <end position="490"/>
    </location>
</feature>
<feature type="compositionally biased region" description="Polar residues" evidence="6">
    <location>
        <begin position="237"/>
        <end position="251"/>
    </location>
</feature>
<feature type="transmembrane region" description="Helical" evidence="7">
    <location>
        <begin position="404"/>
        <end position="426"/>
    </location>
</feature>
<evidence type="ECO:0000313" key="9">
    <source>
        <dbReference type="EMBL" id="KAF4337274.1"/>
    </source>
</evidence>
<dbReference type="OrthoDB" id="2585655at2759"/>
<evidence type="ECO:0000313" key="10">
    <source>
        <dbReference type="Proteomes" id="UP000730481"/>
    </source>
</evidence>
<dbReference type="InterPro" id="IPR020846">
    <property type="entry name" value="MFS_dom"/>
</dbReference>
<accession>A0A9P5DWG0</accession>
<reference evidence="9" key="2">
    <citation type="submission" date="2020-02" db="EMBL/GenBank/DDBJ databases">
        <title>Identification and distribution of gene clusters putatively required for synthesis of sphingolipid metabolism inhibitors in phylogenetically diverse species of the filamentous fungus Fusarium.</title>
        <authorList>
            <person name="Kim H.-S."/>
            <person name="Busman M."/>
            <person name="Brown D.W."/>
            <person name="Divon H."/>
            <person name="Uhlig S."/>
            <person name="Proctor R.H."/>
        </authorList>
    </citation>
    <scope>NUCLEOTIDE SEQUENCE</scope>
    <source>
        <strain evidence="9">NRRL 25174</strain>
    </source>
</reference>
<dbReference type="Proteomes" id="UP000730481">
    <property type="component" value="Unassembled WGS sequence"/>
</dbReference>
<evidence type="ECO:0000259" key="8">
    <source>
        <dbReference type="PROSITE" id="PS50850"/>
    </source>
</evidence>
<feature type="domain" description="Major facilitator superfamily (MFS) profile" evidence="8">
    <location>
        <begin position="24"/>
        <end position="493"/>
    </location>
</feature>
<dbReference type="GO" id="GO:0022857">
    <property type="term" value="F:transmembrane transporter activity"/>
    <property type="evidence" value="ECO:0007669"/>
    <property type="project" value="InterPro"/>
</dbReference>
<evidence type="ECO:0000256" key="2">
    <source>
        <dbReference type="ARBA" id="ARBA00022692"/>
    </source>
</evidence>
<comment type="subcellular location">
    <subcellularLocation>
        <location evidence="1">Membrane</location>
        <topology evidence="1">Multi-pass membrane protein</topology>
    </subcellularLocation>
</comment>
<comment type="caution">
    <text evidence="9">The sequence shown here is derived from an EMBL/GenBank/DDBJ whole genome shotgun (WGS) entry which is preliminary data.</text>
</comment>
<evidence type="ECO:0000256" key="3">
    <source>
        <dbReference type="ARBA" id="ARBA00022989"/>
    </source>
</evidence>
<evidence type="ECO:0000256" key="5">
    <source>
        <dbReference type="ARBA" id="ARBA00023180"/>
    </source>
</evidence>
<evidence type="ECO:0000256" key="7">
    <source>
        <dbReference type="SAM" id="Phobius"/>
    </source>
</evidence>
<keyword evidence="10" id="KW-1185">Reference proteome</keyword>
<organism evidence="9 10">
    <name type="scientific">Fusarium beomiforme</name>
    <dbReference type="NCBI Taxonomy" id="44412"/>
    <lineage>
        <taxon>Eukaryota</taxon>
        <taxon>Fungi</taxon>
        <taxon>Dikarya</taxon>
        <taxon>Ascomycota</taxon>
        <taxon>Pezizomycotina</taxon>
        <taxon>Sordariomycetes</taxon>
        <taxon>Hypocreomycetidae</taxon>
        <taxon>Hypocreales</taxon>
        <taxon>Nectriaceae</taxon>
        <taxon>Fusarium</taxon>
        <taxon>Fusarium burgessii species complex</taxon>
    </lineage>
</organism>
<feature type="transmembrane region" description="Helical" evidence="7">
    <location>
        <begin position="153"/>
        <end position="172"/>
    </location>
</feature>
<feature type="transmembrane region" description="Helical" evidence="7">
    <location>
        <begin position="20"/>
        <end position="45"/>
    </location>
</feature>
<dbReference type="InterPro" id="IPR011701">
    <property type="entry name" value="MFS"/>
</dbReference>
<feature type="region of interest" description="Disordered" evidence="6">
    <location>
        <begin position="216"/>
        <end position="257"/>
    </location>
</feature>
<dbReference type="PANTHER" id="PTHR23502:SF160">
    <property type="entry name" value="MAJOR FACILITATOR SUPERFAMILY (MFS) PROFILE DOMAIN-CONTAINING PROTEIN-RELATED"/>
    <property type="match status" value="1"/>
</dbReference>
<dbReference type="GO" id="GO:0005886">
    <property type="term" value="C:plasma membrane"/>
    <property type="evidence" value="ECO:0007669"/>
    <property type="project" value="TreeGrafter"/>
</dbReference>
<dbReference type="Gene3D" id="1.20.1250.20">
    <property type="entry name" value="MFS general substrate transporter like domains"/>
    <property type="match status" value="1"/>
</dbReference>
<protein>
    <submittedName>
        <fullName evidence="9">HOL1</fullName>
    </submittedName>
</protein>
<feature type="transmembrane region" description="Helical" evidence="7">
    <location>
        <begin position="121"/>
        <end position="141"/>
    </location>
</feature>
<reference evidence="9" key="1">
    <citation type="journal article" date="2017" name="Mycologia">
        <title>Fusarium algeriense, sp. nov., a novel toxigenic crown rot pathogen of durum wheat from Algeria is nested in the Fusarium burgessii species complex.</title>
        <authorList>
            <person name="Laraba I."/>
            <person name="Keddad A."/>
            <person name="Boureghda H."/>
            <person name="Abdallah N."/>
            <person name="Vaughan M.M."/>
            <person name="Proctor R.H."/>
            <person name="Busman M."/>
            <person name="O'Donnell K."/>
        </authorList>
    </citation>
    <scope>NUCLEOTIDE SEQUENCE</scope>
    <source>
        <strain evidence="9">NRRL 25174</strain>
    </source>
</reference>
<dbReference type="PANTHER" id="PTHR23502">
    <property type="entry name" value="MAJOR FACILITATOR SUPERFAMILY"/>
    <property type="match status" value="1"/>
</dbReference>
<feature type="transmembrane region" description="Helical" evidence="7">
    <location>
        <begin position="91"/>
        <end position="109"/>
    </location>
</feature>
<name>A0A9P5DWG0_9HYPO</name>
<dbReference type="PROSITE" id="PS50850">
    <property type="entry name" value="MFS"/>
    <property type="match status" value="1"/>
</dbReference>
<evidence type="ECO:0000256" key="4">
    <source>
        <dbReference type="ARBA" id="ARBA00023136"/>
    </source>
</evidence>
<dbReference type="Pfam" id="PF07690">
    <property type="entry name" value="MFS_1"/>
    <property type="match status" value="1"/>
</dbReference>
<feature type="transmembrane region" description="Helical" evidence="7">
    <location>
        <begin position="377"/>
        <end position="398"/>
    </location>
</feature>
<gene>
    <name evidence="9" type="ORF">FBEOM_8863</name>
</gene>
<dbReference type="AlphaFoldDB" id="A0A9P5DWG0"/>
<dbReference type="EMBL" id="PVQB02000430">
    <property type="protein sequence ID" value="KAF4337274.1"/>
    <property type="molecule type" value="Genomic_DNA"/>
</dbReference>
<dbReference type="InterPro" id="IPR036259">
    <property type="entry name" value="MFS_trans_sf"/>
</dbReference>
<evidence type="ECO:0000256" key="1">
    <source>
        <dbReference type="ARBA" id="ARBA00004141"/>
    </source>
</evidence>
<dbReference type="SUPFAM" id="SSF103473">
    <property type="entry name" value="MFS general substrate transporter"/>
    <property type="match status" value="1"/>
</dbReference>
<keyword evidence="4 7" id="KW-0472">Membrane</keyword>
<feature type="transmembrane region" description="Helical" evidence="7">
    <location>
        <begin position="438"/>
        <end position="457"/>
    </location>
</feature>
<sequence>MAHSSYSSQSGPESPMMWPLWWRLIMMGTLSFFVMMGQVLGASIPPMIGSLVRDLHVDSTKISQLASWGSLCIGLGNIWALPTVAYIGSRYTILFGLAVFTACFFWQARAQSYESLLAARVIGGLGGGVVEALGPVLVVLLFPREYVARAMSVYTWALGAGSIFGPLIAGYAVENLGSWRYPHYIFGGISALNLLVTFLMFPEPLTNIRVHNDPEDSALSSPSFDQEQVVEPKGTSEETGSVQQYETQPPTVTKDRPHNPAGLWLRRSFFLTLKYNQPPPNFFFLIMEPFRILVFPGVILTVLLFGFSIAGTIATSILVSVIFSQPPLLWTSGQVGLYNIAPLLGLLAGMPLGGAGADWLAERHLRRHGEFKPESTLPILLPFAILTPIATTLVGVGLQRGWHWALIGLCWAILNANMTGGCNVMISYCTESYPKKAIQIGVVVNIIKNVIGFAVSYSTMDWWAMDNYLMFLTVGMVIFVLLIAAVPLWLRGPSITRKTKVWVGYDEQ</sequence>
<evidence type="ECO:0000256" key="6">
    <source>
        <dbReference type="SAM" id="MobiDB-lite"/>
    </source>
</evidence>
<feature type="transmembrane region" description="Helical" evidence="7">
    <location>
        <begin position="292"/>
        <end position="323"/>
    </location>
</feature>
<feature type="transmembrane region" description="Helical" evidence="7">
    <location>
        <begin position="184"/>
        <end position="201"/>
    </location>
</feature>
<keyword evidence="5" id="KW-0325">Glycoprotein</keyword>
<keyword evidence="2 7" id="KW-0812">Transmembrane</keyword>
<feature type="transmembrane region" description="Helical" evidence="7">
    <location>
        <begin position="65"/>
        <end position="84"/>
    </location>
</feature>